<dbReference type="InterPro" id="IPR050267">
    <property type="entry name" value="Anti-sigma-factor_SerPK"/>
</dbReference>
<evidence type="ECO:0000313" key="3">
    <source>
        <dbReference type="EMBL" id="MDT0451429.1"/>
    </source>
</evidence>
<feature type="domain" description="Histidine kinase/HSP90-like ATPase" evidence="2">
    <location>
        <begin position="27"/>
        <end position="127"/>
    </location>
</feature>
<dbReference type="CDD" id="cd16936">
    <property type="entry name" value="HATPase_RsbW-like"/>
    <property type="match status" value="1"/>
</dbReference>
<sequence length="159" mass="17583">MLLHLPATPKPSPAPDVEPFEYRLLIPHDARAVQVARTTIRATLIAHGLRELIGRTELLAGEMLTNTIVHTTSTAELTLAWSQWGTLRVVVRDACAKTPALRATTRPFDSNGRGLRLLQALADRWGYTPLHRDLHGEETKTVWCEISHRVPAAWAAAAT</sequence>
<dbReference type="InterPro" id="IPR003594">
    <property type="entry name" value="HATPase_dom"/>
</dbReference>
<dbReference type="GO" id="GO:0005524">
    <property type="term" value="F:ATP binding"/>
    <property type="evidence" value="ECO:0007669"/>
    <property type="project" value="UniProtKB-KW"/>
</dbReference>
<keyword evidence="1" id="KW-0723">Serine/threonine-protein kinase</keyword>
<evidence type="ECO:0000256" key="1">
    <source>
        <dbReference type="ARBA" id="ARBA00022527"/>
    </source>
</evidence>
<dbReference type="PANTHER" id="PTHR35526:SF3">
    <property type="entry name" value="ANTI-SIGMA-F FACTOR RSBW"/>
    <property type="match status" value="1"/>
</dbReference>
<dbReference type="InterPro" id="IPR036890">
    <property type="entry name" value="HATPase_C_sf"/>
</dbReference>
<dbReference type="Gene3D" id="3.30.565.10">
    <property type="entry name" value="Histidine kinase-like ATPase, C-terminal domain"/>
    <property type="match status" value="1"/>
</dbReference>
<keyword evidence="3" id="KW-0547">Nucleotide-binding</keyword>
<keyword evidence="3" id="KW-0067">ATP-binding</keyword>
<accession>A0ABU2SSU0</accession>
<comment type="caution">
    <text evidence="3">The sequence shown here is derived from an EMBL/GenBank/DDBJ whole genome shotgun (WGS) entry which is preliminary data.</text>
</comment>
<name>A0ABU2SSU0_9ACTN</name>
<keyword evidence="4" id="KW-1185">Reference proteome</keyword>
<proteinExistence type="predicted"/>
<keyword evidence="1" id="KW-0418">Kinase</keyword>
<protein>
    <submittedName>
        <fullName evidence="3">ATP-binding protein</fullName>
    </submittedName>
</protein>
<dbReference type="EMBL" id="JAVRFI010000013">
    <property type="protein sequence ID" value="MDT0451429.1"/>
    <property type="molecule type" value="Genomic_DNA"/>
</dbReference>
<organism evidence="3 4">
    <name type="scientific">Streptomyces hesseae</name>
    <dbReference type="NCBI Taxonomy" id="3075519"/>
    <lineage>
        <taxon>Bacteria</taxon>
        <taxon>Bacillati</taxon>
        <taxon>Actinomycetota</taxon>
        <taxon>Actinomycetes</taxon>
        <taxon>Kitasatosporales</taxon>
        <taxon>Streptomycetaceae</taxon>
        <taxon>Streptomyces</taxon>
    </lineage>
</organism>
<evidence type="ECO:0000313" key="4">
    <source>
        <dbReference type="Proteomes" id="UP001180531"/>
    </source>
</evidence>
<dbReference type="Proteomes" id="UP001180531">
    <property type="component" value="Unassembled WGS sequence"/>
</dbReference>
<gene>
    <name evidence="3" type="ORF">RM609_20385</name>
</gene>
<reference evidence="3" key="1">
    <citation type="submission" date="2024-05" db="EMBL/GenBank/DDBJ databases">
        <title>30 novel species of actinomycetes from the DSMZ collection.</title>
        <authorList>
            <person name="Nouioui I."/>
        </authorList>
    </citation>
    <scope>NUCLEOTIDE SEQUENCE</scope>
    <source>
        <strain evidence="3">DSM 40473</strain>
    </source>
</reference>
<dbReference type="PANTHER" id="PTHR35526">
    <property type="entry name" value="ANTI-SIGMA-F FACTOR RSBW-RELATED"/>
    <property type="match status" value="1"/>
</dbReference>
<keyword evidence="1" id="KW-0808">Transferase</keyword>
<dbReference type="Pfam" id="PF13581">
    <property type="entry name" value="HATPase_c_2"/>
    <property type="match status" value="1"/>
</dbReference>
<dbReference type="RefSeq" id="WP_311612833.1">
    <property type="nucleotide sequence ID" value="NZ_JAVRFI010000013.1"/>
</dbReference>
<evidence type="ECO:0000259" key="2">
    <source>
        <dbReference type="Pfam" id="PF13581"/>
    </source>
</evidence>